<dbReference type="SUPFAM" id="SSF53187">
    <property type="entry name" value="Zn-dependent exopeptidases"/>
    <property type="match status" value="1"/>
</dbReference>
<dbReference type="InterPro" id="IPR046450">
    <property type="entry name" value="PA_dom_sf"/>
</dbReference>
<comment type="similarity">
    <text evidence="1">Belongs to the peptidase M28 family. M28B subfamily.</text>
</comment>
<dbReference type="EMBL" id="MU001807">
    <property type="protein sequence ID" value="KAF2797396.1"/>
    <property type="molecule type" value="Genomic_DNA"/>
</dbReference>
<gene>
    <name evidence="7" type="ORF">K505DRAFT_269586</name>
</gene>
<feature type="domain" description="PA" evidence="4">
    <location>
        <begin position="313"/>
        <end position="379"/>
    </location>
</feature>
<organism evidence="7 8">
    <name type="scientific">Melanomma pulvis-pyrius CBS 109.77</name>
    <dbReference type="NCBI Taxonomy" id="1314802"/>
    <lineage>
        <taxon>Eukaryota</taxon>
        <taxon>Fungi</taxon>
        <taxon>Dikarya</taxon>
        <taxon>Ascomycota</taxon>
        <taxon>Pezizomycotina</taxon>
        <taxon>Dothideomycetes</taxon>
        <taxon>Pleosporomycetidae</taxon>
        <taxon>Pleosporales</taxon>
        <taxon>Melanommataceae</taxon>
        <taxon>Melanomma</taxon>
    </lineage>
</organism>
<accession>A0A6A6XLG0</accession>
<evidence type="ECO:0000313" key="7">
    <source>
        <dbReference type="EMBL" id="KAF2797396.1"/>
    </source>
</evidence>
<dbReference type="InterPro" id="IPR003137">
    <property type="entry name" value="PA_domain"/>
</dbReference>
<keyword evidence="3" id="KW-1133">Transmembrane helix</keyword>
<keyword evidence="3" id="KW-0812">Transmembrane</keyword>
<dbReference type="CDD" id="cd08022">
    <property type="entry name" value="M28_PSMA_like"/>
    <property type="match status" value="1"/>
</dbReference>
<feature type="domain" description="Peptidase M28" evidence="6">
    <location>
        <begin position="503"/>
        <end position="686"/>
    </location>
</feature>
<dbReference type="SUPFAM" id="SSF47672">
    <property type="entry name" value="Transferrin receptor-like dimerisation domain"/>
    <property type="match status" value="1"/>
</dbReference>
<feature type="domain" description="Transferrin receptor-like dimerisation" evidence="5">
    <location>
        <begin position="755"/>
        <end position="886"/>
    </location>
</feature>
<reference evidence="7" key="1">
    <citation type="journal article" date="2020" name="Stud. Mycol.">
        <title>101 Dothideomycetes genomes: a test case for predicting lifestyles and emergence of pathogens.</title>
        <authorList>
            <person name="Haridas S."/>
            <person name="Albert R."/>
            <person name="Binder M."/>
            <person name="Bloem J."/>
            <person name="Labutti K."/>
            <person name="Salamov A."/>
            <person name="Andreopoulos B."/>
            <person name="Baker S."/>
            <person name="Barry K."/>
            <person name="Bills G."/>
            <person name="Bluhm B."/>
            <person name="Cannon C."/>
            <person name="Castanera R."/>
            <person name="Culley D."/>
            <person name="Daum C."/>
            <person name="Ezra D."/>
            <person name="Gonzalez J."/>
            <person name="Henrissat B."/>
            <person name="Kuo A."/>
            <person name="Liang C."/>
            <person name="Lipzen A."/>
            <person name="Lutzoni F."/>
            <person name="Magnuson J."/>
            <person name="Mondo S."/>
            <person name="Nolan M."/>
            <person name="Ohm R."/>
            <person name="Pangilinan J."/>
            <person name="Park H.-J."/>
            <person name="Ramirez L."/>
            <person name="Alfaro M."/>
            <person name="Sun H."/>
            <person name="Tritt A."/>
            <person name="Yoshinaga Y."/>
            <person name="Zwiers L.-H."/>
            <person name="Turgeon B."/>
            <person name="Goodwin S."/>
            <person name="Spatafora J."/>
            <person name="Crous P."/>
            <person name="Grigoriev I."/>
        </authorList>
    </citation>
    <scope>NUCLEOTIDE SEQUENCE</scope>
    <source>
        <strain evidence="7">CBS 109.77</strain>
    </source>
</reference>
<name>A0A6A6XLG0_9PLEO</name>
<dbReference type="InterPro" id="IPR039373">
    <property type="entry name" value="Peptidase_M28B"/>
</dbReference>
<dbReference type="FunFam" id="3.40.630.10:FF:000101">
    <property type="entry name" value="N-acetylated alpha-linked acidic dipeptidase like 1"/>
    <property type="match status" value="1"/>
</dbReference>
<dbReference type="SUPFAM" id="SSF52025">
    <property type="entry name" value="PA domain"/>
    <property type="match status" value="1"/>
</dbReference>
<dbReference type="Pfam" id="PF04253">
    <property type="entry name" value="TFR_dimer"/>
    <property type="match status" value="1"/>
</dbReference>
<keyword evidence="3" id="KW-0472">Membrane</keyword>
<feature type="compositionally biased region" description="Basic and acidic residues" evidence="2">
    <location>
        <begin position="1"/>
        <end position="12"/>
    </location>
</feature>
<evidence type="ECO:0000256" key="2">
    <source>
        <dbReference type="SAM" id="MobiDB-lite"/>
    </source>
</evidence>
<dbReference type="Pfam" id="PF02225">
    <property type="entry name" value="PA"/>
    <property type="match status" value="1"/>
</dbReference>
<dbReference type="Pfam" id="PF04389">
    <property type="entry name" value="Peptidase_M28"/>
    <property type="match status" value="1"/>
</dbReference>
<evidence type="ECO:0000313" key="8">
    <source>
        <dbReference type="Proteomes" id="UP000799757"/>
    </source>
</evidence>
<dbReference type="InterPro" id="IPR007484">
    <property type="entry name" value="Peptidase_M28"/>
</dbReference>
<dbReference type="Gene3D" id="3.40.630.10">
    <property type="entry name" value="Zn peptidases"/>
    <property type="match status" value="1"/>
</dbReference>
<sequence length="888" mass="99367">MVDEKHVYDVHESPPIPTYEEATSSLTVSRLGPQEVSDDAERQGLLGHELATEASSRRRNGYYHPPSVQSVRSSEDSELGSLVHSTDDIELRAEMEEMDILDPESADDGRTRRNRSRGRFSKRFYSITNSFSGFHLPRIPWPSFGFSWIKSKMPTIPEEYKPGWAIIARLCGLILIISLVYILVVSEIMPAGAGFGQQFNPEAIRQIALQNIDPGRIEENLRYITSYDHVGGSEGSYYLGQWIEGKFKDAHMDTYTHDEYFVYMNYPKEDGRRVAIVNPPEKAWEARLEEGSAYDPPRSQTAAFHGMSASGNVTGPLIYANYGHKKDFKRLWDSGVDVKGAIVLVRYYGTQSNRGMKIQAAQDAGVAGVLIYSDPAEDGFKKGEVWPKGRWRPEDSVQRGSVALTSWIAGDVLTPGWPSTQNDKRISKDKNPGLVNIPSLPLSWKNAQKLLQSLKGIGEKLPEEWVGGVPDVGDQWFSGHHNSSPIVNLQNFQDEVEKQRIQNVFGSIKGTEDKAKKVIVGNHRDSWCFGAANPGSGTAVMLEVARVLGELRLQGWRPLRTIEFASWDAGEYNLMGSTEHVEANMDELRANAVAYLNVDAGVTGNKLRANGSPVFKNAWLRVLDRLTDPLQNKTLRNLWDEANSKIGGLGAGSDYVAFQDMAGCSSIDFGFEGPEHGDMYHSCYESFDWMTKYVDPGFTYHNLLVQVWVLLILELAQEPIIPLKLKDYAEALKDESLALMDWTETKGTGYDIAMFQPLVDAVSAFSLRAKEFHSWEDYWYQQVYGAGGEAPGLTVHRIGHNARLASFETNLLDLSWDTSHETGETRGLPGREQYKHVVFGPDAYGSESDAGMFPFARDAIEKNDWKLAEKMIQKTADALNYASDRLLH</sequence>
<evidence type="ECO:0000259" key="4">
    <source>
        <dbReference type="Pfam" id="PF02225"/>
    </source>
</evidence>
<protein>
    <submittedName>
        <fullName evidence="7">Zn-dependent exopeptidase</fullName>
    </submittedName>
</protein>
<keyword evidence="8" id="KW-1185">Reference proteome</keyword>
<dbReference type="CDD" id="cd02121">
    <property type="entry name" value="PA_GCPII_like"/>
    <property type="match status" value="1"/>
</dbReference>
<evidence type="ECO:0000256" key="1">
    <source>
        <dbReference type="ARBA" id="ARBA00005634"/>
    </source>
</evidence>
<dbReference type="PANTHER" id="PTHR10404:SF71">
    <property type="entry name" value="CARBOXYPEPTIDASE TRE2, PUTATIVE (AFU_ORTHOLOGUE AFUA_3G10650)-RELATED"/>
    <property type="match status" value="1"/>
</dbReference>
<dbReference type="Gene3D" id="1.20.930.40">
    <property type="entry name" value="Transferrin receptor-like, dimerisation domain"/>
    <property type="match status" value="1"/>
</dbReference>
<dbReference type="Gene3D" id="3.50.30.30">
    <property type="match status" value="1"/>
</dbReference>
<dbReference type="InterPro" id="IPR036757">
    <property type="entry name" value="TFR-like_dimer_dom_sf"/>
</dbReference>
<dbReference type="PANTHER" id="PTHR10404">
    <property type="entry name" value="N-ACETYLATED-ALPHA-LINKED ACIDIC DIPEPTIDASE"/>
    <property type="match status" value="1"/>
</dbReference>
<feature type="transmembrane region" description="Helical" evidence="3">
    <location>
        <begin position="163"/>
        <end position="184"/>
    </location>
</feature>
<evidence type="ECO:0000259" key="5">
    <source>
        <dbReference type="Pfam" id="PF04253"/>
    </source>
</evidence>
<evidence type="ECO:0000259" key="6">
    <source>
        <dbReference type="Pfam" id="PF04389"/>
    </source>
</evidence>
<evidence type="ECO:0000256" key="3">
    <source>
        <dbReference type="SAM" id="Phobius"/>
    </source>
</evidence>
<feature type="region of interest" description="Disordered" evidence="2">
    <location>
        <begin position="56"/>
        <end position="83"/>
    </location>
</feature>
<dbReference type="InterPro" id="IPR007365">
    <property type="entry name" value="TFR-like_dimer_dom"/>
</dbReference>
<dbReference type="Proteomes" id="UP000799757">
    <property type="component" value="Unassembled WGS sequence"/>
</dbReference>
<proteinExistence type="inferred from homology"/>
<dbReference type="GO" id="GO:0004180">
    <property type="term" value="F:carboxypeptidase activity"/>
    <property type="evidence" value="ECO:0007669"/>
    <property type="project" value="TreeGrafter"/>
</dbReference>
<dbReference type="AlphaFoldDB" id="A0A6A6XLG0"/>
<dbReference type="OrthoDB" id="5841748at2759"/>
<feature type="region of interest" description="Disordered" evidence="2">
    <location>
        <begin position="1"/>
        <end position="22"/>
    </location>
</feature>